<dbReference type="InterPro" id="IPR036291">
    <property type="entry name" value="NAD(P)-bd_dom_sf"/>
</dbReference>
<dbReference type="SUPFAM" id="SSF51735">
    <property type="entry name" value="NAD(P)-binding Rossmann-fold domains"/>
    <property type="match status" value="1"/>
</dbReference>
<evidence type="ECO:0000313" key="2">
    <source>
        <dbReference type="EMBL" id="MPM53225.1"/>
    </source>
</evidence>
<feature type="domain" description="PRISE-like Rossmann-fold" evidence="1">
    <location>
        <begin position="62"/>
        <end position="315"/>
    </location>
</feature>
<gene>
    <name evidence="2" type="ORF">SDC9_99990</name>
</gene>
<dbReference type="Pfam" id="PF22917">
    <property type="entry name" value="PRISE"/>
    <property type="match status" value="1"/>
</dbReference>
<dbReference type="EMBL" id="VSSQ01014235">
    <property type="protein sequence ID" value="MPM53225.1"/>
    <property type="molecule type" value="Genomic_DNA"/>
</dbReference>
<accession>A0A645AJ20</accession>
<reference evidence="2" key="1">
    <citation type="submission" date="2019-08" db="EMBL/GenBank/DDBJ databases">
        <authorList>
            <person name="Kucharzyk K."/>
            <person name="Murdoch R.W."/>
            <person name="Higgins S."/>
            <person name="Loffler F."/>
        </authorList>
    </citation>
    <scope>NUCLEOTIDE SEQUENCE</scope>
</reference>
<protein>
    <recommendedName>
        <fullName evidence="1">PRISE-like Rossmann-fold domain-containing protein</fullName>
    </recommendedName>
</protein>
<proteinExistence type="predicted"/>
<sequence>MTSTPKHTALIVGATGVVGQACLRHYAGLADWNVIGVARRKIDVPQGVESLQLDLQDRAACEAALGHRDDITHVVYAAVYEQPGGLVGGWRDQEQMRTNLDMLRNVVEPLDHAGSALAHVSIMQGGKAYGVHIHPKIAVPARERWPRDDHENFYWLQEDFLRDRQAKSARWHFTIFRPRIVFGDAMGSNMNPIPAIAVHAWLRHERGLPLAYPGGPERVNQAIDADLIAQACAWAATAETARNETFNLDNGDVFVWQNVWPTIADALGMHAGPPEPQSLGATLPQEQQAWERLVDKYQLAAPRSLQAFIGQGAAYADFQMNHGKQGPLPPVIMSSVKIRQAGFHACIDTEDMFRKWFGQLQDKRLLPSAAQARSQ</sequence>
<dbReference type="CDD" id="cd08948">
    <property type="entry name" value="5beta-POR_like_SDR_a"/>
    <property type="match status" value="1"/>
</dbReference>
<dbReference type="InterPro" id="IPR055222">
    <property type="entry name" value="PRISE-like_Rossmann-fold"/>
</dbReference>
<organism evidence="2">
    <name type="scientific">bioreactor metagenome</name>
    <dbReference type="NCBI Taxonomy" id="1076179"/>
    <lineage>
        <taxon>unclassified sequences</taxon>
        <taxon>metagenomes</taxon>
        <taxon>ecological metagenomes</taxon>
    </lineage>
</organism>
<dbReference type="PANTHER" id="PTHR32487:SF0">
    <property type="entry name" value="3-OXO-DELTA(4,5)-STEROID 5-BETA-REDUCTASE"/>
    <property type="match status" value="1"/>
</dbReference>
<evidence type="ECO:0000259" key="1">
    <source>
        <dbReference type="Pfam" id="PF22917"/>
    </source>
</evidence>
<dbReference type="Gene3D" id="3.40.50.720">
    <property type="entry name" value="NAD(P)-binding Rossmann-like Domain"/>
    <property type="match status" value="1"/>
</dbReference>
<name>A0A645AJ20_9ZZZZ</name>
<dbReference type="PANTHER" id="PTHR32487">
    <property type="entry name" value="3-OXO-DELTA(4,5)-STEROID 5-BETA-REDUCTASE"/>
    <property type="match status" value="1"/>
</dbReference>
<dbReference type="PROSITE" id="PS51257">
    <property type="entry name" value="PROKAR_LIPOPROTEIN"/>
    <property type="match status" value="1"/>
</dbReference>
<comment type="caution">
    <text evidence="2">The sequence shown here is derived from an EMBL/GenBank/DDBJ whole genome shotgun (WGS) entry which is preliminary data.</text>
</comment>
<dbReference type="AlphaFoldDB" id="A0A645AJ20"/>